<dbReference type="AlphaFoldDB" id="A0A0X8XXK2"/>
<dbReference type="Pfam" id="PF00300">
    <property type="entry name" value="His_Phos_1"/>
    <property type="match status" value="1"/>
</dbReference>
<keyword evidence="5" id="KW-0732">Signal</keyword>
<dbReference type="Proteomes" id="UP000182761">
    <property type="component" value="Unassembled WGS sequence"/>
</dbReference>
<dbReference type="GO" id="GO:0045820">
    <property type="term" value="P:negative regulation of glycolytic process"/>
    <property type="evidence" value="ECO:0007669"/>
    <property type="project" value="TreeGrafter"/>
</dbReference>
<proteinExistence type="predicted"/>
<feature type="signal peptide" evidence="5">
    <location>
        <begin position="1"/>
        <end position="27"/>
    </location>
</feature>
<dbReference type="SUPFAM" id="SSF53254">
    <property type="entry name" value="Phosphoglycerate mutase-like"/>
    <property type="match status" value="1"/>
</dbReference>
<feature type="binding site" evidence="3">
    <location>
        <position position="95"/>
    </location>
    <ligand>
        <name>substrate</name>
    </ligand>
</feature>
<dbReference type="InterPro" id="IPR013078">
    <property type="entry name" value="His_Pase_superF_clade-1"/>
</dbReference>
<dbReference type="GO" id="GO:0004331">
    <property type="term" value="F:fructose-2,6-bisphosphate 2-phosphatase activity"/>
    <property type="evidence" value="ECO:0007669"/>
    <property type="project" value="TreeGrafter"/>
</dbReference>
<evidence type="ECO:0000256" key="4">
    <source>
        <dbReference type="PIRSR" id="PIRSR613078-3"/>
    </source>
</evidence>
<sequence>MKKSVLQKFKLIALMLLTLSISPQVSGQNKKTSKQNNTVVLYVTRHGKTILNTMDRVQGWADTPLTPEGVEVAKFLGLGIKDVNFKAAYSSDLGRARQTARIVLDTKGQQNLGITEVPQLRETNFGSYEGDLNSKMWGDAALYLHYKSSKELFADMSKNPEILKRAMNTFKTLETLGIGENYEDVKARGQKAIREIAEKEYLTGGGNILVVAHGMAISVFLSDLDSGGKKISGTHMGNAAVSKVIYKDGKFTIESFGDMSYVEKGKQVLGK</sequence>
<feature type="binding site" evidence="3">
    <location>
        <begin position="45"/>
        <end position="52"/>
    </location>
    <ligand>
        <name>substrate</name>
    </ligand>
</feature>
<protein>
    <submittedName>
        <fullName evidence="6">Probable phosphoglycerate mutase</fullName>
    </submittedName>
</protein>
<dbReference type="InterPro" id="IPR029033">
    <property type="entry name" value="His_PPase_superfam"/>
</dbReference>
<dbReference type="PANTHER" id="PTHR46517">
    <property type="entry name" value="FRUCTOSE-2,6-BISPHOSPHATASE TIGAR"/>
    <property type="match status" value="1"/>
</dbReference>
<keyword evidence="7" id="KW-1185">Reference proteome</keyword>
<evidence type="ECO:0000256" key="1">
    <source>
        <dbReference type="ARBA" id="ARBA00022801"/>
    </source>
</evidence>
<feature type="active site" description="Tele-phosphohistidine intermediate" evidence="2">
    <location>
        <position position="46"/>
    </location>
</feature>
<dbReference type="OrthoDB" id="9781415at2"/>
<keyword evidence="1" id="KW-0378">Hydrolase</keyword>
<feature type="active site" description="Proton donor/acceptor" evidence="2">
    <location>
        <position position="122"/>
    </location>
</feature>
<dbReference type="CDD" id="cd07067">
    <property type="entry name" value="HP_PGM_like"/>
    <property type="match status" value="1"/>
</dbReference>
<evidence type="ECO:0000256" key="2">
    <source>
        <dbReference type="PIRSR" id="PIRSR613078-1"/>
    </source>
</evidence>
<name>A0A0X8XXK2_9FLAO</name>
<dbReference type="RefSeq" id="WP_055424893.1">
    <property type="nucleotide sequence ID" value="NZ_FCOR01000002.1"/>
</dbReference>
<dbReference type="PANTHER" id="PTHR46517:SF1">
    <property type="entry name" value="FRUCTOSE-2,6-BISPHOSPHATASE TIGAR"/>
    <property type="match status" value="1"/>
</dbReference>
<evidence type="ECO:0000256" key="3">
    <source>
        <dbReference type="PIRSR" id="PIRSR613078-2"/>
    </source>
</evidence>
<dbReference type="GO" id="GO:0043456">
    <property type="term" value="P:regulation of pentose-phosphate shunt"/>
    <property type="evidence" value="ECO:0007669"/>
    <property type="project" value="TreeGrafter"/>
</dbReference>
<evidence type="ECO:0000256" key="5">
    <source>
        <dbReference type="SAM" id="SignalP"/>
    </source>
</evidence>
<dbReference type="STRING" id="1586267.GCA_001418685_00500"/>
<dbReference type="SMART" id="SM00855">
    <property type="entry name" value="PGAM"/>
    <property type="match status" value="1"/>
</dbReference>
<feature type="site" description="Transition state stabilizer" evidence="4">
    <location>
        <position position="213"/>
    </location>
</feature>
<organism evidence="6 7">
    <name type="scientific">Apibacter mensalis</name>
    <dbReference type="NCBI Taxonomy" id="1586267"/>
    <lineage>
        <taxon>Bacteria</taxon>
        <taxon>Pseudomonadati</taxon>
        <taxon>Bacteroidota</taxon>
        <taxon>Flavobacteriia</taxon>
        <taxon>Flavobacteriales</taxon>
        <taxon>Weeksellaceae</taxon>
        <taxon>Apibacter</taxon>
    </lineage>
</organism>
<dbReference type="Gene3D" id="3.40.50.1240">
    <property type="entry name" value="Phosphoglycerate mutase-like"/>
    <property type="match status" value="1"/>
</dbReference>
<gene>
    <name evidence="6" type="ORF">Ga0061079_102220</name>
</gene>
<dbReference type="InterPro" id="IPR051695">
    <property type="entry name" value="Phosphoglycerate_Mutase"/>
</dbReference>
<dbReference type="EMBL" id="FCOR01000002">
    <property type="protein sequence ID" value="CVK15669.1"/>
    <property type="molecule type" value="Genomic_DNA"/>
</dbReference>
<dbReference type="GO" id="GO:0005829">
    <property type="term" value="C:cytosol"/>
    <property type="evidence" value="ECO:0007669"/>
    <property type="project" value="TreeGrafter"/>
</dbReference>
<evidence type="ECO:0000313" key="6">
    <source>
        <dbReference type="EMBL" id="CVK15669.1"/>
    </source>
</evidence>
<feature type="chain" id="PRO_5007071717" evidence="5">
    <location>
        <begin position="28"/>
        <end position="271"/>
    </location>
</feature>
<reference evidence="6 7" key="1">
    <citation type="submission" date="2016-01" db="EMBL/GenBank/DDBJ databases">
        <authorList>
            <person name="McClelland M."/>
            <person name="Jain A."/>
            <person name="Saraogi P."/>
            <person name="Mendelson R."/>
            <person name="Westerman R."/>
            <person name="SanMiguel P."/>
            <person name="Csonka L."/>
        </authorList>
    </citation>
    <scope>NUCLEOTIDE SEQUENCE [LARGE SCALE GENOMIC DNA]</scope>
    <source>
        <strain evidence="6 7">R-53146</strain>
    </source>
</reference>
<accession>A0A0X8XXK2</accession>
<evidence type="ECO:0000313" key="7">
    <source>
        <dbReference type="Proteomes" id="UP000182761"/>
    </source>
</evidence>